<organism evidence="2 3">
    <name type="scientific">Portunus trituberculatus</name>
    <name type="common">Swimming crab</name>
    <name type="synonym">Neptunus trituberculatus</name>
    <dbReference type="NCBI Taxonomy" id="210409"/>
    <lineage>
        <taxon>Eukaryota</taxon>
        <taxon>Metazoa</taxon>
        <taxon>Ecdysozoa</taxon>
        <taxon>Arthropoda</taxon>
        <taxon>Crustacea</taxon>
        <taxon>Multicrustacea</taxon>
        <taxon>Malacostraca</taxon>
        <taxon>Eumalacostraca</taxon>
        <taxon>Eucarida</taxon>
        <taxon>Decapoda</taxon>
        <taxon>Pleocyemata</taxon>
        <taxon>Brachyura</taxon>
        <taxon>Eubrachyura</taxon>
        <taxon>Portunoidea</taxon>
        <taxon>Portunidae</taxon>
        <taxon>Portuninae</taxon>
        <taxon>Portunus</taxon>
    </lineage>
</organism>
<name>A0A5B7EMD8_PORTR</name>
<protein>
    <submittedName>
        <fullName evidence="2">Uncharacterized protein</fullName>
    </submittedName>
</protein>
<proteinExistence type="predicted"/>
<keyword evidence="3" id="KW-1185">Reference proteome</keyword>
<reference evidence="2 3" key="1">
    <citation type="submission" date="2019-05" db="EMBL/GenBank/DDBJ databases">
        <title>Another draft genome of Portunus trituberculatus and its Hox gene families provides insights of decapod evolution.</title>
        <authorList>
            <person name="Jeong J.-H."/>
            <person name="Song I."/>
            <person name="Kim S."/>
            <person name="Choi T."/>
            <person name="Kim D."/>
            <person name="Ryu S."/>
            <person name="Kim W."/>
        </authorList>
    </citation>
    <scope>NUCLEOTIDE SEQUENCE [LARGE SCALE GENOMIC DNA]</scope>
    <source>
        <tissue evidence="2">Muscle</tissue>
    </source>
</reference>
<gene>
    <name evidence="2" type="ORF">E2C01_027981</name>
</gene>
<dbReference type="Proteomes" id="UP000324222">
    <property type="component" value="Unassembled WGS sequence"/>
</dbReference>
<dbReference type="EMBL" id="VSRR010003086">
    <property type="protein sequence ID" value="MPC34585.1"/>
    <property type="molecule type" value="Genomic_DNA"/>
</dbReference>
<accession>A0A5B7EMD8</accession>
<evidence type="ECO:0000256" key="1">
    <source>
        <dbReference type="SAM" id="MobiDB-lite"/>
    </source>
</evidence>
<sequence length="91" mass="10235">MEREETHRLNWRSQNGQTEKAWRRNLEAEGVGLEERKRRVRGRVPGQPSAHLGSVSQSTAVITRLGCNEGQHCLTLPASAALGSWWRSSLD</sequence>
<evidence type="ECO:0000313" key="3">
    <source>
        <dbReference type="Proteomes" id="UP000324222"/>
    </source>
</evidence>
<feature type="region of interest" description="Disordered" evidence="1">
    <location>
        <begin position="1"/>
        <end position="24"/>
    </location>
</feature>
<comment type="caution">
    <text evidence="2">The sequence shown here is derived from an EMBL/GenBank/DDBJ whole genome shotgun (WGS) entry which is preliminary data.</text>
</comment>
<dbReference type="AlphaFoldDB" id="A0A5B7EMD8"/>
<evidence type="ECO:0000313" key="2">
    <source>
        <dbReference type="EMBL" id="MPC34585.1"/>
    </source>
</evidence>